<evidence type="ECO:0000259" key="7">
    <source>
        <dbReference type="Pfam" id="PF22544"/>
    </source>
</evidence>
<dbReference type="Pfam" id="PF24798">
    <property type="entry name" value="Ig-CFAP74_4th"/>
    <property type="match status" value="1"/>
</dbReference>
<gene>
    <name evidence="11" type="ORF">RFH988_LOCUS6982</name>
</gene>
<dbReference type="InterPro" id="IPR056306">
    <property type="entry name" value="Ig-CFAP74_2nd"/>
</dbReference>
<feature type="domain" description="CFAP74 fourth Ig-like" evidence="10">
    <location>
        <begin position="489"/>
        <end position="583"/>
    </location>
</feature>
<dbReference type="Pfam" id="PF22544">
    <property type="entry name" value="HYDIN_VesB_CFA65-like_Ig"/>
    <property type="match status" value="1"/>
</dbReference>
<evidence type="ECO:0000256" key="5">
    <source>
        <dbReference type="ARBA" id="ARBA00023273"/>
    </source>
</evidence>
<dbReference type="GO" id="GO:0005929">
    <property type="term" value="C:cilium"/>
    <property type="evidence" value="ECO:0007669"/>
    <property type="project" value="UniProtKB-SubCell"/>
</dbReference>
<dbReference type="Pfam" id="PF24778">
    <property type="entry name" value="Ig-CFAP74_3rd"/>
    <property type="match status" value="1"/>
</dbReference>
<dbReference type="InterPro" id="IPR013783">
    <property type="entry name" value="Ig-like_fold"/>
</dbReference>
<dbReference type="EMBL" id="CAJNOO010000216">
    <property type="protein sequence ID" value="CAF0861298.1"/>
    <property type="molecule type" value="Genomic_DNA"/>
</dbReference>
<evidence type="ECO:0000259" key="8">
    <source>
        <dbReference type="Pfam" id="PF24770"/>
    </source>
</evidence>
<feature type="region of interest" description="Disordered" evidence="6">
    <location>
        <begin position="695"/>
        <end position="729"/>
    </location>
</feature>
<evidence type="ECO:0000259" key="9">
    <source>
        <dbReference type="Pfam" id="PF24778"/>
    </source>
</evidence>
<keyword evidence="5" id="KW-0966">Cell projection</keyword>
<dbReference type="Pfam" id="PF24770">
    <property type="entry name" value="Ig-CFAP74_2"/>
    <property type="match status" value="1"/>
</dbReference>
<comment type="caution">
    <text evidence="11">The sequence shown here is derived from an EMBL/GenBank/DDBJ whole genome shotgun (WGS) entry which is preliminary data.</text>
</comment>
<accession>A0A813WS04</accession>
<dbReference type="InterPro" id="IPR056307">
    <property type="entry name" value="Ig-CFAP74_3rd"/>
</dbReference>
<feature type="domain" description="CFAP74 third Ig-like" evidence="9">
    <location>
        <begin position="368"/>
        <end position="483"/>
    </location>
</feature>
<evidence type="ECO:0000259" key="10">
    <source>
        <dbReference type="Pfam" id="PF24798"/>
    </source>
</evidence>
<evidence type="ECO:0000256" key="6">
    <source>
        <dbReference type="SAM" id="MobiDB-lite"/>
    </source>
</evidence>
<reference evidence="11" key="1">
    <citation type="submission" date="2021-02" db="EMBL/GenBank/DDBJ databases">
        <authorList>
            <person name="Nowell W R."/>
        </authorList>
    </citation>
    <scope>NUCLEOTIDE SEQUENCE</scope>
</reference>
<feature type="region of interest" description="Disordered" evidence="6">
    <location>
        <begin position="274"/>
        <end position="295"/>
    </location>
</feature>
<dbReference type="Pfam" id="PF24771">
    <property type="entry name" value="Ig_CFAP74_1st"/>
    <property type="match status" value="1"/>
</dbReference>
<feature type="compositionally biased region" description="Basic and acidic residues" evidence="6">
    <location>
        <begin position="695"/>
        <end position="713"/>
    </location>
</feature>
<evidence type="ECO:0008006" key="13">
    <source>
        <dbReference type="Google" id="ProtNLM"/>
    </source>
</evidence>
<dbReference type="Proteomes" id="UP000663882">
    <property type="component" value="Unassembled WGS sequence"/>
</dbReference>
<feature type="domain" description="HYDIN/VesB/CFA65-like Ig-like" evidence="7">
    <location>
        <begin position="810"/>
        <end position="896"/>
    </location>
</feature>
<dbReference type="InterPro" id="IPR056310">
    <property type="entry name" value="Ig-CFAP74_4th"/>
</dbReference>
<keyword evidence="3" id="KW-0963">Cytoplasm</keyword>
<name>A0A813WS04_9BILA</name>
<evidence type="ECO:0000313" key="11">
    <source>
        <dbReference type="EMBL" id="CAF0861298.1"/>
    </source>
</evidence>
<proteinExistence type="predicted"/>
<dbReference type="InterPro" id="IPR053879">
    <property type="entry name" value="HYDIN_VesB_CFA65-like_Ig"/>
</dbReference>
<dbReference type="PANTHER" id="PTHR22538">
    <property type="entry name" value="CILIA- AND FLAGELLA-ASSOCIATED PROTEIN 74"/>
    <property type="match status" value="1"/>
</dbReference>
<organism evidence="11 12">
    <name type="scientific">Rotaria sordida</name>
    <dbReference type="NCBI Taxonomy" id="392033"/>
    <lineage>
        <taxon>Eukaryota</taxon>
        <taxon>Metazoa</taxon>
        <taxon>Spiralia</taxon>
        <taxon>Gnathifera</taxon>
        <taxon>Rotifera</taxon>
        <taxon>Eurotatoria</taxon>
        <taxon>Bdelloidea</taxon>
        <taxon>Philodinida</taxon>
        <taxon>Philodinidae</taxon>
        <taxon>Rotaria</taxon>
    </lineage>
</organism>
<evidence type="ECO:0000256" key="2">
    <source>
        <dbReference type="ARBA" id="ARBA00004496"/>
    </source>
</evidence>
<feature type="domain" description="CFAP74 second Ig-like" evidence="8">
    <location>
        <begin position="220"/>
        <end position="301"/>
    </location>
</feature>
<dbReference type="OrthoDB" id="545169at2759"/>
<sequence length="938" mass="105157">MSQTEIVEDMASPPPPQIVPTSQLDIEPIEYASSMTSAYQQEELDDETDIDLAKPEFDGLWDKQPVKQDIDPLFNRSKHWKTKMDKDILQRTLTKLKENIVREQVVGTKRFEGPVPFKSDPSEIIFKDFDVNKVYRTRVTLTNVTLTINTLKLVDLSESLKDFITLNFEPPGMISAGMSCYLYVTFEPKINENLRGEIKFLAQTGMFTVPIRCEIKKVELSLNKTTVNIGATVVDERLHQSITLRNNGGLGTNYRLVKTSLLRAEQNKTEVINNHKEEIKTDESKPSLDKETSTVSDATDIANKEYIEVFTIKTDERGFLEPHSSISFTIEFSAPVAGTFHEEYTLVFDQNVPELHFSVSAQSLDVPVWIENPSMDFKICMFDRLYQDALILHNRSSAALRVSVDIQPRILQNHVEIVPRTAYIQAKSSFNLQVKLTAHPSIIDDDLSNEIFDSQLNTLIIPLEVKVADQIRTVPFSISAILTTSDLQFDVDNIDFGCCTTSESVLAKIQLKNNSLLAQPFGFVNLPDYIQVQPNDGFGTLLPEETIHLHVLFGPTATKEYRCTLVCKSLVNREFTIECQGVGVLPPLSLSSTVIHFPATPINDQSIVSFYVENRHLDKNHFKHPVPRIGNGEFAPIGPTSFQFDVPANAPITISPLVGTVEPGRRQKITVRLAPKLDNEQIRTESVRIREAELKRQLESKEKESSNKGESRTRPPGTTASVSRKLDTHGTMNTEISLHPATEQSTVWSIAQLSVLKSFPSSLSSFLIPCYVVSGMCQKPGTLNYDVANTLFIQIHCPIVRPEMIVISDYGQTTINFGSASIGQELTRTILIQNISNKSIQLHSTLLNIHGPFRLINALRSVEPGDTTPIKLAFTPNSIIEYLETLELTSESSKLTLCLRGVGLKPNVQLSFDTSNPFSMGCVLAKDRIEKTFQVRFY</sequence>
<evidence type="ECO:0000256" key="1">
    <source>
        <dbReference type="ARBA" id="ARBA00004138"/>
    </source>
</evidence>
<protein>
    <recommendedName>
        <fullName evidence="13">Abnormal spindle-like microcephaly-associated protein ASH domain-containing protein</fullName>
    </recommendedName>
</protein>
<keyword evidence="4" id="KW-0969">Cilium</keyword>
<evidence type="ECO:0000313" key="12">
    <source>
        <dbReference type="Proteomes" id="UP000663882"/>
    </source>
</evidence>
<dbReference type="AlphaFoldDB" id="A0A813WS04"/>
<evidence type="ECO:0000256" key="4">
    <source>
        <dbReference type="ARBA" id="ARBA00023069"/>
    </source>
</evidence>
<feature type="compositionally biased region" description="Basic and acidic residues" evidence="6">
    <location>
        <begin position="274"/>
        <end position="292"/>
    </location>
</feature>
<dbReference type="PANTHER" id="PTHR22538:SF0">
    <property type="entry name" value="CILIA- AND FLAGELLA-ASSOCIATED PROTEIN 74"/>
    <property type="match status" value="1"/>
</dbReference>
<dbReference type="GO" id="GO:0005737">
    <property type="term" value="C:cytoplasm"/>
    <property type="evidence" value="ECO:0007669"/>
    <property type="project" value="UniProtKB-SubCell"/>
</dbReference>
<comment type="subcellular location">
    <subcellularLocation>
        <location evidence="1">Cell projection</location>
        <location evidence="1">Cilium</location>
    </subcellularLocation>
    <subcellularLocation>
        <location evidence="2">Cytoplasm</location>
    </subcellularLocation>
</comment>
<dbReference type="Gene3D" id="2.60.40.10">
    <property type="entry name" value="Immunoglobulins"/>
    <property type="match status" value="5"/>
</dbReference>
<evidence type="ECO:0000256" key="3">
    <source>
        <dbReference type="ARBA" id="ARBA00022490"/>
    </source>
</evidence>